<accession>A0A330I798</accession>
<dbReference type="RefSeq" id="WP_112095436.1">
    <property type="nucleotide sequence ID" value="NZ_QMBP01000001.1"/>
</dbReference>
<evidence type="ECO:0000256" key="1">
    <source>
        <dbReference type="ARBA" id="ARBA00022679"/>
    </source>
</evidence>
<protein>
    <recommendedName>
        <fullName evidence="2">Glycosyl transferase family 1 domain-containing protein</fullName>
    </recommendedName>
</protein>
<evidence type="ECO:0000259" key="2">
    <source>
        <dbReference type="Pfam" id="PF00534"/>
    </source>
</evidence>
<dbReference type="Gene3D" id="3.40.50.2000">
    <property type="entry name" value="Glycogen Phosphorylase B"/>
    <property type="match status" value="1"/>
</dbReference>
<keyword evidence="4" id="KW-1185">Reference proteome</keyword>
<gene>
    <name evidence="3" type="ORF">DPM33_03130</name>
</gene>
<reference evidence="4" key="1">
    <citation type="submission" date="2018-06" db="EMBL/GenBank/DDBJ databases">
        <authorList>
            <person name="Helene L.C."/>
            <person name="Dall'Agnol R."/>
            <person name="Delamuta J.R."/>
            <person name="Hungria M."/>
        </authorList>
    </citation>
    <scope>NUCLEOTIDE SEQUENCE [LARGE SCALE GENOMIC DNA]</scope>
    <source>
        <strain evidence="4">AC99b</strain>
    </source>
</reference>
<dbReference type="GO" id="GO:0016757">
    <property type="term" value="F:glycosyltransferase activity"/>
    <property type="evidence" value="ECO:0007669"/>
    <property type="project" value="InterPro"/>
</dbReference>
<evidence type="ECO:0000313" key="3">
    <source>
        <dbReference type="EMBL" id="RAZ92867.1"/>
    </source>
</evidence>
<dbReference type="AlphaFoldDB" id="A0A330I798"/>
<organism evidence="3 4">
    <name type="scientific">Mesorhizobium hawassense</name>
    <dbReference type="NCBI Taxonomy" id="1209954"/>
    <lineage>
        <taxon>Bacteria</taxon>
        <taxon>Pseudomonadati</taxon>
        <taxon>Pseudomonadota</taxon>
        <taxon>Alphaproteobacteria</taxon>
        <taxon>Hyphomicrobiales</taxon>
        <taxon>Phyllobacteriaceae</taxon>
        <taxon>Mesorhizobium</taxon>
    </lineage>
</organism>
<dbReference type="Pfam" id="PF00534">
    <property type="entry name" value="Glycos_transf_1"/>
    <property type="match status" value="1"/>
</dbReference>
<dbReference type="PANTHER" id="PTHR46401">
    <property type="entry name" value="GLYCOSYLTRANSFERASE WBBK-RELATED"/>
    <property type="match status" value="1"/>
</dbReference>
<proteinExistence type="predicted"/>
<comment type="caution">
    <text evidence="3">The sequence shown here is derived from an EMBL/GenBank/DDBJ whole genome shotgun (WGS) entry which is preliminary data.</text>
</comment>
<dbReference type="PANTHER" id="PTHR46401:SF2">
    <property type="entry name" value="GLYCOSYLTRANSFERASE WBBK-RELATED"/>
    <property type="match status" value="1"/>
</dbReference>
<feature type="domain" description="Glycosyl transferase family 1" evidence="2">
    <location>
        <begin position="706"/>
        <end position="800"/>
    </location>
</feature>
<name>A0A330I798_9HYPH</name>
<keyword evidence="1" id="KW-0808">Transferase</keyword>
<dbReference type="OrthoDB" id="5291101at2"/>
<dbReference type="CDD" id="cd03801">
    <property type="entry name" value="GT4_PimA-like"/>
    <property type="match status" value="1"/>
</dbReference>
<evidence type="ECO:0000313" key="4">
    <source>
        <dbReference type="Proteomes" id="UP000251558"/>
    </source>
</evidence>
<dbReference type="EMBL" id="QMBP01000001">
    <property type="protein sequence ID" value="RAZ92867.1"/>
    <property type="molecule type" value="Genomic_DNA"/>
</dbReference>
<dbReference type="GO" id="GO:0009103">
    <property type="term" value="P:lipopolysaccharide biosynthetic process"/>
    <property type="evidence" value="ECO:0007669"/>
    <property type="project" value="TreeGrafter"/>
</dbReference>
<reference evidence="3 4" key="2">
    <citation type="submission" date="2018-07" db="EMBL/GenBank/DDBJ databases">
        <title>Diversity of Mesorhizobium strains in Brazil.</title>
        <authorList>
            <person name="Helene L.C.F."/>
            <person name="Dall'Agnol R."/>
            <person name="Delamuta J.R.M."/>
            <person name="Hungria M."/>
        </authorList>
    </citation>
    <scope>NUCLEOTIDE SEQUENCE [LARGE SCALE GENOMIC DNA]</scope>
    <source>
        <strain evidence="3 4">AC99b</strain>
    </source>
</reference>
<dbReference type="Proteomes" id="UP000251558">
    <property type="component" value="Unassembled WGS sequence"/>
</dbReference>
<sequence length="822" mass="91787">MTKKRIFWLGMHKVLSQTELPRLRAMGYEVFNPPYLSDVYDQSAVYGWAPSDSSLPKEALETLTRTNFFYDEIPVDAAEVLNAYFDAAIVTINPLWLVHFLKVYRGRVIYRTYGQPYSLSNELTNIGGLPLITERNDFWFMPHSEKVAEIEDEWLRSRMMVVPYCLTQDVVDRRDTWTIDAAVPELGLLCPRAMDIPYYINNYRHLKHYFPARGYRIFGAQNVPVHDEQVVGTVERSEFFRRLALMRGFAYHYEEPTVCYLPPIEFMTLGGPVVFKDGSLLSRYFPADAPGRVDSIEELVRRSERLRKGDGPLSREIIESQAEVRKLYQPEYVWPLFDAAMARALGDDGANRAPGLIYTPTVKTTAPTAETVLVAFHGFGPLIVHRDGKYHCAEGIARVVRQIIRALSDLGFKIVVTSRKQDAGRVHGFLAPAGNSDLRIMLVDDDGTGGGKPMTAIGRLREIASTRPFSANVDHLKGLYRSRNFKGMPRALASTVAVAAFKVLRKAQQQLAGVKVSIGVVPHEKYVDLINADAGIDHVLIPHYYMFPELSRLKDKDVVLYLPDYMPHFYKGSAEMGATRQAAMIGKSLAGKARRVLTNSAFTASYLPETELAVQAQNIAHIPLPFLNDGSLNAATPGQLGKLPKHYVFYPTRNRPSKRLADFARTVAIVNERLEKAGSKDRLFGLLTTPLSGKSAGGAESDLISLPELTDAELGHLYRHALCLLFTSEMEGNFPTQITEALHLGVPVVATNIPLITLELGDVSACLDLVDVGDVDGFADRVMAILGDRPAAAHRQKDARDVASRQFAYDNFKQGLSELFRK</sequence>
<dbReference type="SUPFAM" id="SSF53756">
    <property type="entry name" value="UDP-Glycosyltransferase/glycogen phosphorylase"/>
    <property type="match status" value="1"/>
</dbReference>
<dbReference type="InterPro" id="IPR001296">
    <property type="entry name" value="Glyco_trans_1"/>
</dbReference>